<proteinExistence type="predicted"/>
<keyword evidence="3" id="KW-1133">Transmembrane helix</keyword>
<protein>
    <submittedName>
        <fullName evidence="4">Capsular polysaccharide transport system permease protein</fullName>
    </submittedName>
</protein>
<feature type="transmembrane region" description="Helical" evidence="3">
    <location>
        <begin position="85"/>
        <end position="108"/>
    </location>
</feature>
<dbReference type="AlphaFoldDB" id="A0A839ZFV5"/>
<dbReference type="GO" id="GO:0004713">
    <property type="term" value="F:protein tyrosine kinase activity"/>
    <property type="evidence" value="ECO:0007669"/>
    <property type="project" value="TreeGrafter"/>
</dbReference>
<evidence type="ECO:0000313" key="4">
    <source>
        <dbReference type="EMBL" id="MBB3773689.1"/>
    </source>
</evidence>
<evidence type="ECO:0000256" key="1">
    <source>
        <dbReference type="SAM" id="Coils"/>
    </source>
</evidence>
<dbReference type="EMBL" id="JACICD010000013">
    <property type="protein sequence ID" value="MBB3773689.1"/>
    <property type="molecule type" value="Genomic_DNA"/>
</dbReference>
<dbReference type="GO" id="GO:0005886">
    <property type="term" value="C:plasma membrane"/>
    <property type="evidence" value="ECO:0007669"/>
    <property type="project" value="TreeGrafter"/>
</dbReference>
<evidence type="ECO:0000256" key="2">
    <source>
        <dbReference type="SAM" id="MobiDB-lite"/>
    </source>
</evidence>
<dbReference type="InterPro" id="IPR050445">
    <property type="entry name" value="Bact_polysacc_biosynth/exp"/>
</dbReference>
<feature type="coiled-coil region" evidence="1">
    <location>
        <begin position="255"/>
        <end position="282"/>
    </location>
</feature>
<sequence length="477" mass="51562">MSKLHPFLGMARDTPLEPAPGAPAKAKTARSLPHALTEATPEPVRARAKPAARPVAKRDAFALPEFDVADLAERLPRKRRQRRSIGLWTSFFLMVALPTLAAGLYYGLIVSNQYLSEFRFAVRSQDFAPAGASAASTALGAAARAGGYTDNFLVVDYLTSRQAVEDLSKTLDLRAMFDRPGVDRLSRLTGDDTMENLVSYWQSMIDASFDLATGLALVRVRAFTPDDAYTIASTLVKQSEKLINEISARARIDAVRFAESDVSRAEQRLRDARGALRQFRDTEQTPDAARTAGGTLDLAMKLRGELAGLQSQLASLRTYMDPNAPTVKVLESRIAATAKQITAIEREIGKGNREIQATAAQTGAAGAATAGAPATASASAMPGAAPVLSDVLSNYEDVDLSRQFAEKYYDTTLSALELARSEAAAQQTYVATYVQPARAQASLYPQRLMTTLIIFLAAGALWFVSVMVFFSIRDHVA</sequence>
<reference evidence="4 5" key="1">
    <citation type="submission" date="2020-08" db="EMBL/GenBank/DDBJ databases">
        <title>Genomic Encyclopedia of Type Strains, Phase IV (KMG-IV): sequencing the most valuable type-strain genomes for metagenomic binning, comparative biology and taxonomic classification.</title>
        <authorList>
            <person name="Goeker M."/>
        </authorList>
    </citation>
    <scope>NUCLEOTIDE SEQUENCE [LARGE SCALE GENOMIC DNA]</scope>
    <source>
        <strain evidence="4 5">DSM 5895</strain>
    </source>
</reference>
<keyword evidence="5" id="KW-1185">Reference proteome</keyword>
<evidence type="ECO:0000256" key="3">
    <source>
        <dbReference type="SAM" id="Phobius"/>
    </source>
</evidence>
<keyword evidence="1" id="KW-0175">Coiled coil</keyword>
<organism evidence="4 5">
    <name type="scientific">Ancylobacter tetraedralis</name>
    <dbReference type="NCBI Taxonomy" id="217068"/>
    <lineage>
        <taxon>Bacteria</taxon>
        <taxon>Pseudomonadati</taxon>
        <taxon>Pseudomonadota</taxon>
        <taxon>Alphaproteobacteria</taxon>
        <taxon>Hyphomicrobiales</taxon>
        <taxon>Xanthobacteraceae</taxon>
        <taxon>Ancylobacter</taxon>
    </lineage>
</organism>
<comment type="caution">
    <text evidence="4">The sequence shown here is derived from an EMBL/GenBank/DDBJ whole genome shotgun (WGS) entry which is preliminary data.</text>
</comment>
<accession>A0A839ZFV5</accession>
<evidence type="ECO:0000313" key="5">
    <source>
        <dbReference type="Proteomes" id="UP000533469"/>
    </source>
</evidence>
<dbReference type="PANTHER" id="PTHR32309:SF13">
    <property type="entry name" value="FERRIC ENTEROBACTIN TRANSPORT PROTEIN FEPE"/>
    <property type="match status" value="1"/>
</dbReference>
<keyword evidence="3" id="KW-0472">Membrane</keyword>
<gene>
    <name evidence="4" type="ORF">FHS55_004333</name>
</gene>
<dbReference type="RefSeq" id="WP_183191899.1">
    <property type="nucleotide sequence ID" value="NZ_JACICD010000013.1"/>
</dbReference>
<dbReference type="PANTHER" id="PTHR32309">
    <property type="entry name" value="TYROSINE-PROTEIN KINASE"/>
    <property type="match status" value="1"/>
</dbReference>
<dbReference type="Proteomes" id="UP000533469">
    <property type="component" value="Unassembled WGS sequence"/>
</dbReference>
<feature type="region of interest" description="Disordered" evidence="2">
    <location>
        <begin position="1"/>
        <end position="50"/>
    </location>
</feature>
<name>A0A839ZFV5_9HYPH</name>
<feature type="transmembrane region" description="Helical" evidence="3">
    <location>
        <begin position="448"/>
        <end position="472"/>
    </location>
</feature>
<keyword evidence="3" id="KW-0812">Transmembrane</keyword>